<evidence type="ECO:0000256" key="9">
    <source>
        <dbReference type="ARBA" id="ARBA00022958"/>
    </source>
</evidence>
<feature type="domain" description="KHA" evidence="17">
    <location>
        <begin position="820"/>
        <end position="884"/>
    </location>
</feature>
<keyword evidence="8 15" id="KW-0851">Voltage-gated channel</keyword>
<feature type="repeat" description="ANK" evidence="14">
    <location>
        <begin position="568"/>
        <end position="600"/>
    </location>
</feature>
<feature type="repeat" description="ANK" evidence="14">
    <location>
        <begin position="601"/>
        <end position="633"/>
    </location>
</feature>
<dbReference type="Pfam" id="PF12796">
    <property type="entry name" value="Ank_2"/>
    <property type="match status" value="2"/>
</dbReference>
<dbReference type="Gene3D" id="2.60.120.10">
    <property type="entry name" value="Jelly Rolls"/>
    <property type="match status" value="1"/>
</dbReference>
<comment type="caution">
    <text evidence="15">Lacks conserved residue(s) required for the propagation of feature annotation.</text>
</comment>
<dbReference type="PROSITE" id="PS51490">
    <property type="entry name" value="KHA"/>
    <property type="match status" value="1"/>
</dbReference>
<dbReference type="PANTHER" id="PTHR45743:SF29">
    <property type="entry name" value="POTASSIUM CHANNEL"/>
    <property type="match status" value="1"/>
</dbReference>
<keyword evidence="4 15" id="KW-0813">Transport</keyword>
<dbReference type="InterPro" id="IPR003938">
    <property type="entry name" value="K_chnl_volt-dep_EAG/ELK/ERG"/>
</dbReference>
<dbReference type="EMBL" id="CM001219">
    <property type="protein sequence ID" value="AES73689.1"/>
    <property type="molecule type" value="Genomic_DNA"/>
</dbReference>
<dbReference type="PaxDb" id="3880-AES73689"/>
<evidence type="ECO:0000256" key="6">
    <source>
        <dbReference type="ARBA" id="ARBA00022692"/>
    </source>
</evidence>
<keyword evidence="13 15" id="KW-0407">Ion channel</keyword>
<feature type="transmembrane region" description="Helical" evidence="15">
    <location>
        <begin position="286"/>
        <end position="304"/>
    </location>
</feature>
<dbReference type="SUPFAM" id="SSF51206">
    <property type="entry name" value="cAMP-binding domain-like"/>
    <property type="match status" value="1"/>
</dbReference>
<evidence type="ECO:0000313" key="19">
    <source>
        <dbReference type="EnsemblPlants" id="AES73689"/>
    </source>
</evidence>
<sequence length="884" mass="100403">MMYESHNDDDALDHERNMNMMENHNGDGILPEHDDGSMYSLTGGAPLPPLGDFGAKRTKLRRRTISPNDRRYRWWQMFLVVLVFYTAWVSPFEFGFLNEPLRPLSITDNVVNIIFFFDIWLTFFVAYYDKTTYLLVDSHGPIARRYLRTWFLFDLVSTIPYELAHRLFPRLDTYGYFGMLRLWRLRRVSAMFARLEKDRHYNYFWLRCSKFICVTLFVVHNGACIFYFLADHYAKDLSTTWLGLVPDAVDKKNTMSLYVASVYWSIITVSTVGYGDLHPVNTREMLFDIFFILFNQGLTAYIIGNMTNLAVHATSRTRQYRYTVQAAANFARRNKIPIHLEEQMLSHLFMKYRTDLEGVQQQEIIDSLPKAIQSSISYYLFFSMMDNVYLFKGVSKDLIFQLVTEMKAEYFPPKEDVILDNEAPTDFYIFVTGAAELIKRVNGVEHVVGKVHAKDLVGEVGVLCYRPQPYTVRTKRLSQILRLSRATFLNILHSSVGDGTIIMNNFLNHLQTSDIPGLDAILEETEAMLARGKTDLPISTCFAAGRSDKRLLQRLLKKGSDPNETDRNGRTALHISASNGNESFVTLLLKFGADPNAKDLDGNIPLWEAMIGGHESVKKMLIDKGADIFCVDAGHLACSAVDKNSIELLKELKELGVDVTKPEMSGITALHKAVSDRNVEMVKFLLDLGAKVDMQDDHGWTPRALAENQGHDEIKNIFQNIKENKQTAPVSPIPEDGTPNVSSFQSAPVMPDARGSLDNMLQPPNQEELPWLDSHRRQRANTFHNSIFGMISAANYDKKDLGVSESRITNTANMNGIVARVTLICPEKGEHAVKLAFLPDSLEELLDIGAKKFDFSPTKILTKEGAEIDDIDLIRDGDHLIIAK</sequence>
<dbReference type="GO" id="GO:0034702">
    <property type="term" value="C:monoatomic ion channel complex"/>
    <property type="evidence" value="ECO:0007669"/>
    <property type="project" value="UniProtKB-KW"/>
</dbReference>
<dbReference type="Proteomes" id="UP000002051">
    <property type="component" value="Chromosome 3"/>
</dbReference>
<comment type="similarity">
    <text evidence="3 15">Belongs to the potassium channel family. Plant (TC 1.A.1.4) subfamily.</text>
</comment>
<feature type="transmembrane region" description="Helical" evidence="15">
    <location>
        <begin position="72"/>
        <end position="90"/>
    </location>
</feature>
<evidence type="ECO:0000256" key="4">
    <source>
        <dbReference type="ARBA" id="ARBA00022448"/>
    </source>
</evidence>
<dbReference type="InterPro" id="IPR005821">
    <property type="entry name" value="Ion_trans_dom"/>
</dbReference>
<dbReference type="Gene3D" id="1.10.287.70">
    <property type="match status" value="1"/>
</dbReference>
<keyword evidence="14" id="KW-0040">ANK repeat</keyword>
<evidence type="ECO:0000256" key="7">
    <source>
        <dbReference type="ARBA" id="ARBA00022826"/>
    </source>
</evidence>
<name>G7JBM3_MEDTR</name>
<dbReference type="OMA" id="GVICYRP"/>
<dbReference type="PROSITE" id="PS50042">
    <property type="entry name" value="CNMP_BINDING_3"/>
    <property type="match status" value="1"/>
</dbReference>
<dbReference type="eggNOG" id="KOG0498">
    <property type="taxonomic scope" value="Eukaryota"/>
</dbReference>
<dbReference type="PROSITE" id="PS50088">
    <property type="entry name" value="ANK_REPEAT"/>
    <property type="match status" value="3"/>
</dbReference>
<keyword evidence="11 15" id="KW-0406">Ion transport</keyword>
<organism evidence="18 20">
    <name type="scientific">Medicago truncatula</name>
    <name type="common">Barrel medic</name>
    <name type="synonym">Medicago tribuloides</name>
    <dbReference type="NCBI Taxonomy" id="3880"/>
    <lineage>
        <taxon>Eukaryota</taxon>
        <taxon>Viridiplantae</taxon>
        <taxon>Streptophyta</taxon>
        <taxon>Embryophyta</taxon>
        <taxon>Tracheophyta</taxon>
        <taxon>Spermatophyta</taxon>
        <taxon>Magnoliopsida</taxon>
        <taxon>eudicotyledons</taxon>
        <taxon>Gunneridae</taxon>
        <taxon>Pentapetalae</taxon>
        <taxon>rosids</taxon>
        <taxon>fabids</taxon>
        <taxon>Fabales</taxon>
        <taxon>Fabaceae</taxon>
        <taxon>Papilionoideae</taxon>
        <taxon>50 kb inversion clade</taxon>
        <taxon>NPAAA clade</taxon>
        <taxon>Hologalegina</taxon>
        <taxon>IRL clade</taxon>
        <taxon>Trifolieae</taxon>
        <taxon>Medicago</taxon>
    </lineage>
</organism>
<keyword evidence="9 15" id="KW-0630">Potassium</keyword>
<dbReference type="GO" id="GO:0005249">
    <property type="term" value="F:voltage-gated potassium channel activity"/>
    <property type="evidence" value="ECO:0007669"/>
    <property type="project" value="UniProtKB-UniRule"/>
</dbReference>
<dbReference type="KEGG" id="mtr:11429973"/>
<keyword evidence="12 15" id="KW-0472">Membrane</keyword>
<comment type="domain">
    <text evidence="15">The KHA domain (rich in hydrophobic and acidic residues) present in the C-terminal part is likely to be important for tetramerization.</text>
</comment>
<dbReference type="SMART" id="SM00100">
    <property type="entry name" value="cNMP"/>
    <property type="match status" value="1"/>
</dbReference>
<dbReference type="PANTHER" id="PTHR45743">
    <property type="entry name" value="POTASSIUM CHANNEL AKT1"/>
    <property type="match status" value="1"/>
</dbReference>
<reference evidence="19" key="3">
    <citation type="submission" date="2015-04" db="UniProtKB">
        <authorList>
            <consortium name="EnsemblPlants"/>
        </authorList>
    </citation>
    <scope>IDENTIFICATION</scope>
    <source>
        <strain evidence="19">cv. Jemalong A17</strain>
    </source>
</reference>
<dbReference type="FunFam" id="2.60.120.10:FF:000074">
    <property type="entry name" value="Potassium channel KAT2"/>
    <property type="match status" value="1"/>
</dbReference>
<reference evidence="18 20" key="1">
    <citation type="journal article" date="2011" name="Nature">
        <title>The Medicago genome provides insight into the evolution of rhizobial symbioses.</title>
        <authorList>
            <person name="Young N.D."/>
            <person name="Debelle F."/>
            <person name="Oldroyd G.E."/>
            <person name="Geurts R."/>
            <person name="Cannon S.B."/>
            <person name="Udvardi M.K."/>
            <person name="Benedito V.A."/>
            <person name="Mayer K.F."/>
            <person name="Gouzy J."/>
            <person name="Schoof H."/>
            <person name="Van de Peer Y."/>
            <person name="Proost S."/>
            <person name="Cook D.R."/>
            <person name="Meyers B.C."/>
            <person name="Spannagl M."/>
            <person name="Cheung F."/>
            <person name="De Mita S."/>
            <person name="Krishnakumar V."/>
            <person name="Gundlach H."/>
            <person name="Zhou S."/>
            <person name="Mudge J."/>
            <person name="Bharti A.K."/>
            <person name="Murray J.D."/>
            <person name="Naoumkina M.A."/>
            <person name="Rosen B."/>
            <person name="Silverstein K.A."/>
            <person name="Tang H."/>
            <person name="Rombauts S."/>
            <person name="Zhao P.X."/>
            <person name="Zhou P."/>
            <person name="Barbe V."/>
            <person name="Bardou P."/>
            <person name="Bechner M."/>
            <person name="Bellec A."/>
            <person name="Berger A."/>
            <person name="Berges H."/>
            <person name="Bidwell S."/>
            <person name="Bisseling T."/>
            <person name="Choisne N."/>
            <person name="Couloux A."/>
            <person name="Denny R."/>
            <person name="Deshpande S."/>
            <person name="Dai X."/>
            <person name="Doyle J.J."/>
            <person name="Dudez A.M."/>
            <person name="Farmer A.D."/>
            <person name="Fouteau S."/>
            <person name="Franken C."/>
            <person name="Gibelin C."/>
            <person name="Gish J."/>
            <person name="Goldstein S."/>
            <person name="Gonzalez A.J."/>
            <person name="Green P.J."/>
            <person name="Hallab A."/>
            <person name="Hartog M."/>
            <person name="Hua A."/>
            <person name="Humphray S.J."/>
            <person name="Jeong D.H."/>
            <person name="Jing Y."/>
            <person name="Jocker A."/>
            <person name="Kenton S.M."/>
            <person name="Kim D.J."/>
            <person name="Klee K."/>
            <person name="Lai H."/>
            <person name="Lang C."/>
            <person name="Lin S."/>
            <person name="Macmil S.L."/>
            <person name="Magdelenat G."/>
            <person name="Matthews L."/>
            <person name="McCorrison J."/>
            <person name="Monaghan E.L."/>
            <person name="Mun J.H."/>
            <person name="Najar F.Z."/>
            <person name="Nicholson C."/>
            <person name="Noirot C."/>
            <person name="O'Bleness M."/>
            <person name="Paule C.R."/>
            <person name="Poulain J."/>
            <person name="Prion F."/>
            <person name="Qin B."/>
            <person name="Qu C."/>
            <person name="Retzel E.F."/>
            <person name="Riddle C."/>
            <person name="Sallet E."/>
            <person name="Samain S."/>
            <person name="Samson N."/>
            <person name="Sanders I."/>
            <person name="Saurat O."/>
            <person name="Scarpelli C."/>
            <person name="Schiex T."/>
            <person name="Segurens B."/>
            <person name="Severin A.J."/>
            <person name="Sherrier D.J."/>
            <person name="Shi R."/>
            <person name="Sims S."/>
            <person name="Singer S.R."/>
            <person name="Sinharoy S."/>
            <person name="Sterck L."/>
            <person name="Viollet A."/>
            <person name="Wang B.B."/>
            <person name="Wang K."/>
            <person name="Wang M."/>
            <person name="Wang X."/>
            <person name="Warfsmann J."/>
            <person name="Weissenbach J."/>
            <person name="White D.D."/>
            <person name="White J.D."/>
            <person name="Wiley G.B."/>
            <person name="Wincker P."/>
            <person name="Xing Y."/>
            <person name="Yang L."/>
            <person name="Yao Z."/>
            <person name="Ying F."/>
            <person name="Zhai J."/>
            <person name="Zhou L."/>
            <person name="Zuber A."/>
            <person name="Denarie J."/>
            <person name="Dixon R.A."/>
            <person name="May G.D."/>
            <person name="Schwartz D.C."/>
            <person name="Rogers J."/>
            <person name="Quetier F."/>
            <person name="Town C.D."/>
            <person name="Roe B.A."/>
        </authorList>
    </citation>
    <scope>NUCLEOTIDE SEQUENCE [LARGE SCALE GENOMIC DNA]</scope>
    <source>
        <strain evidence="18">A17</strain>
        <strain evidence="19 20">cv. Jemalong A17</strain>
    </source>
</reference>
<dbReference type="HOGENOM" id="CLU_005746_8_3_1"/>
<dbReference type="CDD" id="cd00038">
    <property type="entry name" value="CAP_ED"/>
    <property type="match status" value="1"/>
</dbReference>
<comment type="function">
    <text evidence="15">Potassium channel.</text>
</comment>
<dbReference type="Pfam" id="PF00027">
    <property type="entry name" value="cNMP_binding"/>
    <property type="match status" value="1"/>
</dbReference>
<dbReference type="PRINTS" id="PR01463">
    <property type="entry name" value="EAGCHANLFMLY"/>
</dbReference>
<evidence type="ECO:0000256" key="12">
    <source>
        <dbReference type="ARBA" id="ARBA00023136"/>
    </source>
</evidence>
<evidence type="ECO:0000256" key="10">
    <source>
        <dbReference type="ARBA" id="ARBA00022989"/>
    </source>
</evidence>
<dbReference type="Pfam" id="PF00520">
    <property type="entry name" value="Ion_trans"/>
    <property type="match status" value="1"/>
</dbReference>
<dbReference type="OrthoDB" id="426293at2759"/>
<dbReference type="InterPro" id="IPR002110">
    <property type="entry name" value="Ankyrin_rpt"/>
</dbReference>
<reference evidence="18 20" key="2">
    <citation type="journal article" date="2014" name="BMC Genomics">
        <title>An improved genome release (version Mt4.0) for the model legume Medicago truncatula.</title>
        <authorList>
            <person name="Tang H."/>
            <person name="Krishnakumar V."/>
            <person name="Bidwell S."/>
            <person name="Rosen B."/>
            <person name="Chan A."/>
            <person name="Zhou S."/>
            <person name="Gentzbittel L."/>
            <person name="Childs K.L."/>
            <person name="Yandell M."/>
            <person name="Gundlach H."/>
            <person name="Mayer K.F."/>
            <person name="Schwartz D.C."/>
            <person name="Town C.D."/>
        </authorList>
    </citation>
    <scope>GENOME REANNOTATION</scope>
    <source>
        <strain evidence="19 20">cv. Jemalong A17</strain>
    </source>
</reference>
<dbReference type="AlphaFoldDB" id="G7JBM3"/>
<dbReference type="SMART" id="SM00248">
    <property type="entry name" value="ANK"/>
    <property type="match status" value="5"/>
</dbReference>
<dbReference type="SUPFAM" id="SSF81324">
    <property type="entry name" value="Voltage-gated potassium channels"/>
    <property type="match status" value="1"/>
</dbReference>
<evidence type="ECO:0000256" key="3">
    <source>
        <dbReference type="ARBA" id="ARBA00007929"/>
    </source>
</evidence>
<comment type="subcellular location">
    <subcellularLocation>
        <location evidence="2">Cell membrane</location>
        <topology evidence="2">Peripheral membrane protein</topology>
        <orientation evidence="2">Cytoplasmic side</orientation>
    </subcellularLocation>
    <subcellularLocation>
        <location evidence="1 15">Membrane</location>
        <topology evidence="1 15">Multi-pass membrane protein</topology>
    </subcellularLocation>
</comment>
<feature type="repeat" description="ANK" evidence="14">
    <location>
        <begin position="665"/>
        <end position="697"/>
    </location>
</feature>
<dbReference type="SUPFAM" id="SSF48403">
    <property type="entry name" value="Ankyrin repeat"/>
    <property type="match status" value="1"/>
</dbReference>
<evidence type="ECO:0000256" key="8">
    <source>
        <dbReference type="ARBA" id="ARBA00022882"/>
    </source>
</evidence>
<dbReference type="InterPro" id="IPR045319">
    <property type="entry name" value="KAT/AKT"/>
</dbReference>
<evidence type="ECO:0000256" key="2">
    <source>
        <dbReference type="ARBA" id="ARBA00004413"/>
    </source>
</evidence>
<comment type="subunit">
    <text evidence="15">The potassium channel is composed of a homo- or heterotetrameric complex of pore-forming subunits.</text>
</comment>
<dbReference type="EnsemblPlants" id="AES73689">
    <property type="protein sequence ID" value="AES73689"/>
    <property type="gene ID" value="MTR_3g107720"/>
</dbReference>
<dbReference type="InterPro" id="IPR000595">
    <property type="entry name" value="cNMP-bd_dom"/>
</dbReference>
<keyword evidence="6 15" id="KW-0812">Transmembrane</keyword>
<dbReference type="InterPro" id="IPR018490">
    <property type="entry name" value="cNMP-bd_dom_sf"/>
</dbReference>
<dbReference type="InterPro" id="IPR021789">
    <property type="entry name" value="KHA_dom"/>
</dbReference>
<dbReference type="InterPro" id="IPR014710">
    <property type="entry name" value="RmlC-like_jellyroll"/>
</dbReference>
<protein>
    <recommendedName>
        <fullName evidence="15">Potassium channel</fullName>
    </recommendedName>
</protein>
<dbReference type="STRING" id="3880.G7JBM3"/>
<evidence type="ECO:0000256" key="13">
    <source>
        <dbReference type="ARBA" id="ARBA00023303"/>
    </source>
</evidence>
<feature type="transmembrane region" description="Helical" evidence="15">
    <location>
        <begin position="204"/>
        <end position="229"/>
    </location>
</feature>
<dbReference type="Gene3D" id="1.25.40.20">
    <property type="entry name" value="Ankyrin repeat-containing domain"/>
    <property type="match status" value="1"/>
</dbReference>
<evidence type="ECO:0000313" key="20">
    <source>
        <dbReference type="Proteomes" id="UP000002051"/>
    </source>
</evidence>
<dbReference type="FunFam" id="1.10.287.70:FF:000123">
    <property type="entry name" value="Potassium channel KAT3"/>
    <property type="match status" value="1"/>
</dbReference>
<gene>
    <name evidence="19" type="primary">11429973</name>
    <name evidence="18" type="ordered locus">MTR_3g107720</name>
</gene>
<keyword evidence="10 15" id="KW-1133">Transmembrane helix</keyword>
<evidence type="ECO:0000256" key="1">
    <source>
        <dbReference type="ARBA" id="ARBA00004141"/>
    </source>
</evidence>
<dbReference type="GO" id="GO:0005886">
    <property type="term" value="C:plasma membrane"/>
    <property type="evidence" value="ECO:0007669"/>
    <property type="project" value="UniProtKB-SubCell"/>
</dbReference>
<keyword evidence="5 15" id="KW-0633">Potassium transport</keyword>
<evidence type="ECO:0000256" key="15">
    <source>
        <dbReference type="RuleBase" id="RU369015"/>
    </source>
</evidence>
<feature type="transmembrane region" description="Helical" evidence="15">
    <location>
        <begin position="255"/>
        <end position="274"/>
    </location>
</feature>
<evidence type="ECO:0000256" key="11">
    <source>
        <dbReference type="ARBA" id="ARBA00023065"/>
    </source>
</evidence>
<feature type="transmembrane region" description="Helical" evidence="15">
    <location>
        <begin position="110"/>
        <end position="128"/>
    </location>
</feature>
<keyword evidence="20" id="KW-1185">Reference proteome</keyword>
<evidence type="ECO:0000259" key="17">
    <source>
        <dbReference type="PROSITE" id="PS51490"/>
    </source>
</evidence>
<proteinExistence type="inferred from homology"/>
<dbReference type="PROSITE" id="PS50297">
    <property type="entry name" value="ANK_REP_REGION"/>
    <property type="match status" value="3"/>
</dbReference>
<evidence type="ECO:0000256" key="5">
    <source>
        <dbReference type="ARBA" id="ARBA00022538"/>
    </source>
</evidence>
<evidence type="ECO:0000259" key="16">
    <source>
        <dbReference type="PROSITE" id="PS50042"/>
    </source>
</evidence>
<comment type="domain">
    <text evidence="15">The segment S4 is probably the voltage-sensor and is characterized by a series of positively charged amino acids. The pore-forming region H5 is enclosed by the transmembrane segments S5 and S6 in the Shaker-type (1P/6TM) and contains the GYGD signature motif which seems to be involved in potassium selectivity.</text>
</comment>
<feature type="domain" description="Cyclic nucleotide-binding" evidence="16">
    <location>
        <begin position="390"/>
        <end position="509"/>
    </location>
</feature>
<evidence type="ECO:0000313" key="18">
    <source>
        <dbReference type="EMBL" id="AES73689.1"/>
    </source>
</evidence>
<accession>G7JBM3</accession>
<keyword evidence="7 15" id="KW-0631">Potassium channel</keyword>
<dbReference type="Pfam" id="PF11834">
    <property type="entry name" value="KHA"/>
    <property type="match status" value="1"/>
</dbReference>
<evidence type="ECO:0000256" key="14">
    <source>
        <dbReference type="PROSITE-ProRule" id="PRU00023"/>
    </source>
</evidence>
<dbReference type="InterPro" id="IPR036770">
    <property type="entry name" value="Ankyrin_rpt-contain_sf"/>
</dbReference>